<reference evidence="2" key="1">
    <citation type="journal article" date="2015" name="Nature">
        <title>Complex archaea that bridge the gap between prokaryotes and eukaryotes.</title>
        <authorList>
            <person name="Spang A."/>
            <person name="Saw J.H."/>
            <person name="Jorgensen S.L."/>
            <person name="Zaremba-Niedzwiedzka K."/>
            <person name="Martijn J."/>
            <person name="Lind A.E."/>
            <person name="van Eijk R."/>
            <person name="Schleper C."/>
            <person name="Guy L."/>
            <person name="Ettema T.J."/>
        </authorList>
    </citation>
    <scope>NUCLEOTIDE SEQUENCE</scope>
</reference>
<evidence type="ECO:0000313" key="2">
    <source>
        <dbReference type="EMBL" id="KKL08741.1"/>
    </source>
</evidence>
<gene>
    <name evidence="2" type="ORF">LCGC14_2572820</name>
</gene>
<accession>A0A0F9CSY9</accession>
<proteinExistence type="predicted"/>
<sequence>QLTLSDFMDWVPKLKGKYLYRFPKVRIPRFEDHAIGVISKKEWDMHRYLTTFNGFFENLFEFNDLSFFDDLQESLKAEGVYFKNLSVRDVFSYNLLRINLGFKDYTGIEKMSRLLIWPPLFSVTYDPKFMPTAADISFIMNRIPATELFRFFRKLVRECIDWGIIVPRILIWDGQFLRSNCKNNKEEDKEVYNDPDAGYCRHNGKKKGVGYDPGILYAYCRDRWFPIYFKMFPGNRSDQKAFKETTHAFLAETLEEWQLIISDSGSFALDILEDIRFRSMLPIIRARKNIKIQPVKELKKGYYFNTDFIPEDWSEEYLLFIYSFRPMIEQGNSYNHTYYNGARMNSRGFDAAIKHCASIYILELLNNHLTLSKVKGLVFARTKGKQVR</sequence>
<comment type="caution">
    <text evidence="2">The sequence shown here is derived from an EMBL/GenBank/DDBJ whole genome shotgun (WGS) entry which is preliminary data.</text>
</comment>
<dbReference type="EMBL" id="LAZR01042759">
    <property type="protein sequence ID" value="KKL08741.1"/>
    <property type="molecule type" value="Genomic_DNA"/>
</dbReference>
<evidence type="ECO:0000259" key="1">
    <source>
        <dbReference type="Pfam" id="PF01609"/>
    </source>
</evidence>
<dbReference type="GO" id="GO:0003677">
    <property type="term" value="F:DNA binding"/>
    <property type="evidence" value="ECO:0007669"/>
    <property type="project" value="InterPro"/>
</dbReference>
<feature type="domain" description="Transposase IS4-like" evidence="1">
    <location>
        <begin position="168"/>
        <end position="356"/>
    </location>
</feature>
<organism evidence="2">
    <name type="scientific">marine sediment metagenome</name>
    <dbReference type="NCBI Taxonomy" id="412755"/>
    <lineage>
        <taxon>unclassified sequences</taxon>
        <taxon>metagenomes</taxon>
        <taxon>ecological metagenomes</taxon>
    </lineage>
</organism>
<dbReference type="InterPro" id="IPR002559">
    <property type="entry name" value="Transposase_11"/>
</dbReference>
<dbReference type="Pfam" id="PF01609">
    <property type="entry name" value="DDE_Tnp_1"/>
    <property type="match status" value="1"/>
</dbReference>
<dbReference type="AlphaFoldDB" id="A0A0F9CSY9"/>
<protein>
    <recommendedName>
        <fullName evidence="1">Transposase IS4-like domain-containing protein</fullName>
    </recommendedName>
</protein>
<dbReference type="GO" id="GO:0004803">
    <property type="term" value="F:transposase activity"/>
    <property type="evidence" value="ECO:0007669"/>
    <property type="project" value="InterPro"/>
</dbReference>
<dbReference type="GO" id="GO:0006313">
    <property type="term" value="P:DNA transposition"/>
    <property type="evidence" value="ECO:0007669"/>
    <property type="project" value="InterPro"/>
</dbReference>
<name>A0A0F9CSY9_9ZZZZ</name>
<feature type="non-terminal residue" evidence="2">
    <location>
        <position position="1"/>
    </location>
</feature>